<sequence>MMAFLNEDLVEKAVQLCLPSIRDVCAQHTWGPKGVVIAVMGKGMVCPYVHVMKELGDKSDWKTRWGDDSDFEAIALSKVNQAWNNSMSNRTIVGDFPWLLENGDTLYTGSACESSGLAVAVSGSHEYVDEAVSWVVWNVIRMLCLAKVQGLKDQGSYLVL</sequence>
<evidence type="ECO:0000313" key="2">
    <source>
        <dbReference type="Proteomes" id="UP000230214"/>
    </source>
</evidence>
<protein>
    <submittedName>
        <fullName evidence="1">Uncharacterized protein</fullName>
    </submittedName>
</protein>
<name>A0A2H0RAG2_UNCKA</name>
<reference evidence="1 2" key="1">
    <citation type="submission" date="2017-09" db="EMBL/GenBank/DDBJ databases">
        <title>Depth-based differentiation of microbial function through sediment-hosted aquifers and enrichment of novel symbionts in the deep terrestrial subsurface.</title>
        <authorList>
            <person name="Probst A.J."/>
            <person name="Ladd B."/>
            <person name="Jarett J.K."/>
            <person name="Geller-Mcgrath D.E."/>
            <person name="Sieber C.M."/>
            <person name="Emerson J.B."/>
            <person name="Anantharaman K."/>
            <person name="Thomas B.C."/>
            <person name="Malmstrom R."/>
            <person name="Stieglmeier M."/>
            <person name="Klingl A."/>
            <person name="Woyke T."/>
            <person name="Ryan C.M."/>
            <person name="Banfield J.F."/>
        </authorList>
    </citation>
    <scope>NUCLEOTIDE SEQUENCE [LARGE SCALE GENOMIC DNA]</scope>
    <source>
        <strain evidence="1">CG10_big_fil_rev_8_21_14_0_10_32_10</strain>
    </source>
</reference>
<organism evidence="1 2">
    <name type="scientific">candidate division WWE3 bacterium CG10_big_fil_rev_8_21_14_0_10_32_10</name>
    <dbReference type="NCBI Taxonomy" id="1975090"/>
    <lineage>
        <taxon>Bacteria</taxon>
        <taxon>Katanobacteria</taxon>
    </lineage>
</organism>
<dbReference type="Proteomes" id="UP000230214">
    <property type="component" value="Unassembled WGS sequence"/>
</dbReference>
<comment type="caution">
    <text evidence="1">The sequence shown here is derived from an EMBL/GenBank/DDBJ whole genome shotgun (WGS) entry which is preliminary data.</text>
</comment>
<proteinExistence type="predicted"/>
<evidence type="ECO:0000313" key="1">
    <source>
        <dbReference type="EMBL" id="PIR43467.1"/>
    </source>
</evidence>
<accession>A0A2H0RAG2</accession>
<dbReference type="AlphaFoldDB" id="A0A2H0RAG2"/>
<gene>
    <name evidence="1" type="ORF">COV24_02590</name>
</gene>
<dbReference type="EMBL" id="PCXU01000023">
    <property type="protein sequence ID" value="PIR43467.1"/>
    <property type="molecule type" value="Genomic_DNA"/>
</dbReference>